<feature type="non-terminal residue" evidence="2">
    <location>
        <position position="137"/>
    </location>
</feature>
<reference evidence="2" key="1">
    <citation type="submission" date="2022-03" db="EMBL/GenBank/DDBJ databases">
        <authorList>
            <person name="Martin H S."/>
        </authorList>
    </citation>
    <scope>NUCLEOTIDE SEQUENCE</scope>
</reference>
<evidence type="ECO:0000313" key="2">
    <source>
        <dbReference type="EMBL" id="CAH2050651.1"/>
    </source>
</evidence>
<name>A0ABN8ICZ4_9NEOP</name>
<feature type="region of interest" description="Disordered" evidence="1">
    <location>
        <begin position="53"/>
        <end position="83"/>
    </location>
</feature>
<proteinExistence type="predicted"/>
<sequence>MRKECGQLAAVPRRKQPMQRPKEITADNYSPLTSFCKHVNNYLRPPLTRVFSKNSDKETSRKLFPPVEMHNATGAPINPMQMLPSRAGFSIKTRQRLARLRQLKGGAARAVRCNAFREERGGRGGVHGALSISRRAD</sequence>
<dbReference type="Proteomes" id="UP000837857">
    <property type="component" value="Chromosome 2"/>
</dbReference>
<organism evidence="2 3">
    <name type="scientific">Iphiclides podalirius</name>
    <name type="common">scarce swallowtail</name>
    <dbReference type="NCBI Taxonomy" id="110791"/>
    <lineage>
        <taxon>Eukaryota</taxon>
        <taxon>Metazoa</taxon>
        <taxon>Ecdysozoa</taxon>
        <taxon>Arthropoda</taxon>
        <taxon>Hexapoda</taxon>
        <taxon>Insecta</taxon>
        <taxon>Pterygota</taxon>
        <taxon>Neoptera</taxon>
        <taxon>Endopterygota</taxon>
        <taxon>Lepidoptera</taxon>
        <taxon>Glossata</taxon>
        <taxon>Ditrysia</taxon>
        <taxon>Papilionoidea</taxon>
        <taxon>Papilionidae</taxon>
        <taxon>Papilioninae</taxon>
        <taxon>Iphiclides</taxon>
    </lineage>
</organism>
<gene>
    <name evidence="2" type="ORF">IPOD504_LOCUS7589</name>
</gene>
<dbReference type="EMBL" id="OW152814">
    <property type="protein sequence ID" value="CAH2050651.1"/>
    <property type="molecule type" value="Genomic_DNA"/>
</dbReference>
<evidence type="ECO:0000256" key="1">
    <source>
        <dbReference type="SAM" id="MobiDB-lite"/>
    </source>
</evidence>
<feature type="region of interest" description="Disordered" evidence="1">
    <location>
        <begin position="1"/>
        <end position="21"/>
    </location>
</feature>
<keyword evidence="3" id="KW-1185">Reference proteome</keyword>
<accession>A0ABN8ICZ4</accession>
<protein>
    <submittedName>
        <fullName evidence="2">Uncharacterized protein</fullName>
    </submittedName>
</protein>
<evidence type="ECO:0000313" key="3">
    <source>
        <dbReference type="Proteomes" id="UP000837857"/>
    </source>
</evidence>